<reference evidence="2" key="1">
    <citation type="submission" date="2021-12" db="EMBL/GenBank/DDBJ databases">
        <title>Black yeast isolated from Biological Soil Crust.</title>
        <authorList>
            <person name="Kurbessoian T."/>
        </authorList>
    </citation>
    <scope>NUCLEOTIDE SEQUENCE</scope>
    <source>
        <strain evidence="2">CCFEE 5208</strain>
    </source>
</reference>
<comment type="caution">
    <text evidence="2">The sequence shown here is derived from an EMBL/GenBank/DDBJ whole genome shotgun (WGS) entry which is preliminary data.</text>
</comment>
<dbReference type="AlphaFoldDB" id="A0AAN6F6G8"/>
<evidence type="ECO:0000256" key="1">
    <source>
        <dbReference type="SAM" id="MobiDB-lite"/>
    </source>
</evidence>
<evidence type="ECO:0000313" key="3">
    <source>
        <dbReference type="Proteomes" id="UP001168146"/>
    </source>
</evidence>
<feature type="compositionally biased region" description="Polar residues" evidence="1">
    <location>
        <begin position="1"/>
        <end position="10"/>
    </location>
</feature>
<proteinExistence type="predicted"/>
<dbReference type="EMBL" id="JASUXU010000334">
    <property type="protein sequence ID" value="KAK0301623.1"/>
    <property type="molecule type" value="Genomic_DNA"/>
</dbReference>
<sequence length="124" mass="13841">MPDNPGTPSGESRLDGNLDLTLLHSSPPDGTELREASTVLNRAVGGYATIETPVKRYISRPTLALEKTVSENTLLRKENTEQRKLLETRKKRTKEKRVAIEGRLSLIRKKSSMSSGKRRLKQGV</sequence>
<organism evidence="2 3">
    <name type="scientific">Friedmanniomyces endolithicus</name>
    <dbReference type="NCBI Taxonomy" id="329885"/>
    <lineage>
        <taxon>Eukaryota</taxon>
        <taxon>Fungi</taxon>
        <taxon>Dikarya</taxon>
        <taxon>Ascomycota</taxon>
        <taxon>Pezizomycotina</taxon>
        <taxon>Dothideomycetes</taxon>
        <taxon>Dothideomycetidae</taxon>
        <taxon>Mycosphaerellales</taxon>
        <taxon>Teratosphaeriaceae</taxon>
        <taxon>Friedmanniomyces</taxon>
    </lineage>
</organism>
<feature type="region of interest" description="Disordered" evidence="1">
    <location>
        <begin position="1"/>
        <end position="34"/>
    </location>
</feature>
<protein>
    <submittedName>
        <fullName evidence="2">Uncharacterized protein</fullName>
    </submittedName>
</protein>
<gene>
    <name evidence="2" type="ORF">LTR82_018206</name>
</gene>
<name>A0AAN6F6G8_9PEZI</name>
<evidence type="ECO:0000313" key="2">
    <source>
        <dbReference type="EMBL" id="KAK0301623.1"/>
    </source>
</evidence>
<accession>A0AAN6F6G8</accession>
<dbReference type="Proteomes" id="UP001168146">
    <property type="component" value="Unassembled WGS sequence"/>
</dbReference>